<name>K0BCV6_9ARCH</name>
<dbReference type="Proteomes" id="UP000006100">
    <property type="component" value="Chromosome"/>
</dbReference>
<dbReference type="RefSeq" id="WP_014965221.1">
    <property type="nucleotide sequence ID" value="NC_018656.1"/>
</dbReference>
<keyword evidence="2" id="KW-1185">Reference proteome</keyword>
<dbReference type="OrthoDB" id="3049at2157"/>
<evidence type="ECO:0000313" key="1">
    <source>
        <dbReference type="EMBL" id="AFS82850.1"/>
    </source>
</evidence>
<evidence type="ECO:0000313" key="2">
    <source>
        <dbReference type="Proteomes" id="UP000006100"/>
    </source>
</evidence>
<dbReference type="KEGG" id="nir:NSED_05230"/>
<gene>
    <name evidence="1" type="ORF">NSED_05230</name>
</gene>
<organism evidence="1 2">
    <name type="scientific">Candidatus Nitrosopumilus sediminis</name>
    <dbReference type="NCBI Taxonomy" id="1229909"/>
    <lineage>
        <taxon>Archaea</taxon>
        <taxon>Nitrososphaerota</taxon>
        <taxon>Nitrososphaeria</taxon>
        <taxon>Nitrosopumilales</taxon>
        <taxon>Nitrosopumilaceae</taxon>
        <taxon>Nitrosopumilus</taxon>
    </lineage>
</organism>
<dbReference type="STRING" id="1229909.NSED_05230"/>
<reference evidence="1 2" key="1">
    <citation type="journal article" date="2012" name="J. Bacteriol.">
        <title>Draft Genome Sequence of an Ammonia-Oxidizing Archaeon, "Candidatus Nitrosopumilus sediminis" AR2, from Svalbard in the Arctic Circle.</title>
        <authorList>
            <person name="Park S.J."/>
            <person name="Kim J.G."/>
            <person name="Jung M.Y."/>
            <person name="Kim S.J."/>
            <person name="Cha I.T."/>
            <person name="Ghai R."/>
            <person name="Martin-Cuadrado A.B."/>
            <person name="Rodriguez-Valera F."/>
            <person name="Rhee S.K."/>
        </authorList>
    </citation>
    <scope>NUCLEOTIDE SEQUENCE [LARGE SCALE GENOMIC DNA]</scope>
    <source>
        <strain evidence="1 2">AR2</strain>
    </source>
</reference>
<accession>K0BCV6</accession>
<sequence length="64" mass="7283">MQFDKKLDDDYLAMSELTQEIGTIVENSFNQGRDILLPSDVEHILKITSDVIHKIKSPLPELTV</sequence>
<protein>
    <submittedName>
        <fullName evidence="1">Uncharacterized protein</fullName>
    </submittedName>
</protein>
<dbReference type="AlphaFoldDB" id="K0BCV6"/>
<dbReference type="GeneID" id="13696841"/>
<dbReference type="HOGENOM" id="CLU_2856914_0_0_2"/>
<dbReference type="EMBL" id="CP003843">
    <property type="protein sequence ID" value="AFS82850.1"/>
    <property type="molecule type" value="Genomic_DNA"/>
</dbReference>
<dbReference type="PATRIC" id="fig|1229909.8.peg.1144"/>
<proteinExistence type="predicted"/>